<keyword evidence="6 9" id="KW-1133">Transmembrane helix</keyword>
<accession>X1JNC5</accession>
<feature type="transmembrane region" description="Helical" evidence="9">
    <location>
        <begin position="165"/>
        <end position="189"/>
    </location>
</feature>
<comment type="caution">
    <text evidence="10">The sequence shown here is derived from an EMBL/GenBank/DDBJ whole genome shotgun (WGS) entry which is preliminary data.</text>
</comment>
<keyword evidence="7 9" id="KW-0472">Membrane</keyword>
<evidence type="ECO:0000313" key="10">
    <source>
        <dbReference type="EMBL" id="GAH96236.1"/>
    </source>
</evidence>
<evidence type="ECO:0000256" key="6">
    <source>
        <dbReference type="ARBA" id="ARBA00022989"/>
    </source>
</evidence>
<dbReference type="EMBL" id="BARV01002797">
    <property type="protein sequence ID" value="GAH96236.1"/>
    <property type="molecule type" value="Genomic_DNA"/>
</dbReference>
<dbReference type="Pfam" id="PF02653">
    <property type="entry name" value="BPD_transp_2"/>
    <property type="match status" value="1"/>
</dbReference>
<dbReference type="InterPro" id="IPR052157">
    <property type="entry name" value="BCAA_transport_permease"/>
</dbReference>
<dbReference type="AlphaFoldDB" id="X1JNC5"/>
<feature type="transmembrane region" description="Helical" evidence="9">
    <location>
        <begin position="76"/>
        <end position="99"/>
    </location>
</feature>
<dbReference type="CDD" id="cd06582">
    <property type="entry name" value="TM_PBP1_LivH_like"/>
    <property type="match status" value="1"/>
</dbReference>
<feature type="transmembrane region" description="Helical" evidence="9">
    <location>
        <begin position="39"/>
        <end position="56"/>
    </location>
</feature>
<feature type="transmembrane region" description="Helical" evidence="9">
    <location>
        <begin position="6"/>
        <end position="27"/>
    </location>
</feature>
<protein>
    <recommendedName>
        <fullName evidence="11">Branched-chain amino acid ABC transporter permease</fullName>
    </recommendedName>
</protein>
<keyword evidence="3" id="KW-1003">Cell membrane</keyword>
<keyword evidence="5" id="KW-0029">Amino-acid transport</keyword>
<evidence type="ECO:0000256" key="1">
    <source>
        <dbReference type="ARBA" id="ARBA00004651"/>
    </source>
</evidence>
<evidence type="ECO:0000256" key="3">
    <source>
        <dbReference type="ARBA" id="ARBA00022475"/>
    </source>
</evidence>
<evidence type="ECO:0000256" key="9">
    <source>
        <dbReference type="SAM" id="Phobius"/>
    </source>
</evidence>
<dbReference type="GO" id="GO:0022857">
    <property type="term" value="F:transmembrane transporter activity"/>
    <property type="evidence" value="ECO:0007669"/>
    <property type="project" value="InterPro"/>
</dbReference>
<comment type="subcellular location">
    <subcellularLocation>
        <location evidence="1">Cell membrane</location>
        <topology evidence="1">Multi-pass membrane protein</topology>
    </subcellularLocation>
</comment>
<dbReference type="PANTHER" id="PTHR11795:SF445">
    <property type="entry name" value="AMINO ACID ABC TRANSPORTER PERMEASE PROTEIN"/>
    <property type="match status" value="1"/>
</dbReference>
<name>X1JNC5_9ZZZZ</name>
<feature type="transmembrane region" description="Helical" evidence="9">
    <location>
        <begin position="130"/>
        <end position="153"/>
    </location>
</feature>
<keyword evidence="2" id="KW-0813">Transport</keyword>
<proteinExistence type="inferred from homology"/>
<dbReference type="GO" id="GO:0006865">
    <property type="term" value="P:amino acid transport"/>
    <property type="evidence" value="ECO:0007669"/>
    <property type="project" value="UniProtKB-KW"/>
</dbReference>
<dbReference type="PANTHER" id="PTHR11795">
    <property type="entry name" value="BRANCHED-CHAIN AMINO ACID TRANSPORT SYSTEM PERMEASE PROTEIN LIVH"/>
    <property type="match status" value="1"/>
</dbReference>
<sequence>MNPIGATFVAMLVIAALAAFLYKVAIFRVVGKFPLLSRVLTFGLAIFLWNFSEFAFSSTFRSVNYPTGSIGFLGSYLSVNKIICFVVALIIAGVLFASLKWTRIGKALRAASQNPRVALISGINIHRIRLLSYAMGGALAGIAGGLIAIQWAICPSIGQDLILKCFAMVALGGLGSLPGALLGGVFLGIAESVGTMYWGATIAGVIAPLTVIAVFIFRPQGLWGVVERVD</sequence>
<reference evidence="10" key="1">
    <citation type="journal article" date="2014" name="Front. Microbiol.">
        <title>High frequency of phylogenetically diverse reductive dehalogenase-homologous genes in deep subseafloor sedimentary metagenomes.</title>
        <authorList>
            <person name="Kawai M."/>
            <person name="Futagami T."/>
            <person name="Toyoda A."/>
            <person name="Takaki Y."/>
            <person name="Nishi S."/>
            <person name="Hori S."/>
            <person name="Arai W."/>
            <person name="Tsubouchi T."/>
            <person name="Morono Y."/>
            <person name="Uchiyama I."/>
            <person name="Ito T."/>
            <person name="Fujiyama A."/>
            <person name="Inagaki F."/>
            <person name="Takami H."/>
        </authorList>
    </citation>
    <scope>NUCLEOTIDE SEQUENCE</scope>
    <source>
        <strain evidence="10">Expedition CK06-06</strain>
    </source>
</reference>
<feature type="transmembrane region" description="Helical" evidence="9">
    <location>
        <begin position="196"/>
        <end position="217"/>
    </location>
</feature>
<evidence type="ECO:0000256" key="4">
    <source>
        <dbReference type="ARBA" id="ARBA00022692"/>
    </source>
</evidence>
<organism evidence="10">
    <name type="scientific">marine sediment metagenome</name>
    <dbReference type="NCBI Taxonomy" id="412755"/>
    <lineage>
        <taxon>unclassified sequences</taxon>
        <taxon>metagenomes</taxon>
        <taxon>ecological metagenomes</taxon>
    </lineage>
</organism>
<comment type="similarity">
    <text evidence="8">Belongs to the binding-protein-dependent transport system permease family. LivHM subfamily.</text>
</comment>
<evidence type="ECO:0000256" key="2">
    <source>
        <dbReference type="ARBA" id="ARBA00022448"/>
    </source>
</evidence>
<gene>
    <name evidence="10" type="ORF">S06H3_07020</name>
</gene>
<evidence type="ECO:0000256" key="5">
    <source>
        <dbReference type="ARBA" id="ARBA00022970"/>
    </source>
</evidence>
<dbReference type="InterPro" id="IPR001851">
    <property type="entry name" value="ABC_transp_permease"/>
</dbReference>
<evidence type="ECO:0008006" key="11">
    <source>
        <dbReference type="Google" id="ProtNLM"/>
    </source>
</evidence>
<dbReference type="GO" id="GO:0005886">
    <property type="term" value="C:plasma membrane"/>
    <property type="evidence" value="ECO:0007669"/>
    <property type="project" value="UniProtKB-SubCell"/>
</dbReference>
<keyword evidence="4 9" id="KW-0812">Transmembrane</keyword>
<evidence type="ECO:0000256" key="8">
    <source>
        <dbReference type="ARBA" id="ARBA00037998"/>
    </source>
</evidence>
<evidence type="ECO:0000256" key="7">
    <source>
        <dbReference type="ARBA" id="ARBA00023136"/>
    </source>
</evidence>